<dbReference type="EMBL" id="WTYA01000010">
    <property type="protein sequence ID" value="MXP29675.1"/>
    <property type="molecule type" value="Genomic_DNA"/>
</dbReference>
<dbReference type="InterPro" id="IPR017853">
    <property type="entry name" value="GH"/>
</dbReference>
<name>A0A845ALE4_9SPHN</name>
<reference evidence="3 4" key="1">
    <citation type="submission" date="2019-12" db="EMBL/GenBank/DDBJ databases">
        <title>Genomic-based taxomic classification of the family Erythrobacteraceae.</title>
        <authorList>
            <person name="Xu L."/>
        </authorList>
    </citation>
    <scope>NUCLEOTIDE SEQUENCE [LARGE SCALE GENOMIC DNA]</scope>
    <source>
        <strain evidence="3 4">KEMB 9005-328</strain>
    </source>
</reference>
<evidence type="ECO:0000313" key="4">
    <source>
        <dbReference type="Proteomes" id="UP000439780"/>
    </source>
</evidence>
<dbReference type="RefSeq" id="WP_160753974.1">
    <property type="nucleotide sequence ID" value="NZ_WTYA01000010.1"/>
</dbReference>
<dbReference type="GO" id="GO:0009253">
    <property type="term" value="P:peptidoglycan catabolic process"/>
    <property type="evidence" value="ECO:0007669"/>
    <property type="project" value="InterPro"/>
</dbReference>
<dbReference type="Pfam" id="PF01183">
    <property type="entry name" value="Glyco_hydro_25"/>
    <property type="match status" value="1"/>
</dbReference>
<keyword evidence="4" id="KW-1185">Reference proteome</keyword>
<dbReference type="Gene3D" id="3.20.20.80">
    <property type="entry name" value="Glycosidases"/>
    <property type="match status" value="1"/>
</dbReference>
<dbReference type="CDD" id="cd00599">
    <property type="entry name" value="GH25_muramidase"/>
    <property type="match status" value="1"/>
</dbReference>
<dbReference type="InterPro" id="IPR002053">
    <property type="entry name" value="Glyco_hydro_25"/>
</dbReference>
<feature type="transmembrane region" description="Helical" evidence="2">
    <location>
        <begin position="20"/>
        <end position="39"/>
    </location>
</feature>
<dbReference type="GO" id="GO:0016998">
    <property type="term" value="P:cell wall macromolecule catabolic process"/>
    <property type="evidence" value="ECO:0007669"/>
    <property type="project" value="InterPro"/>
</dbReference>
<comment type="similarity">
    <text evidence="1">Belongs to the glycosyl hydrolase 25 family.</text>
</comment>
<dbReference type="SUPFAM" id="SSF51445">
    <property type="entry name" value="(Trans)glycosidases"/>
    <property type="match status" value="1"/>
</dbReference>
<accession>A0A845ALE4</accession>
<keyword evidence="2" id="KW-0472">Membrane</keyword>
<dbReference type="GO" id="GO:0003796">
    <property type="term" value="F:lysozyme activity"/>
    <property type="evidence" value="ECO:0007669"/>
    <property type="project" value="InterPro"/>
</dbReference>
<evidence type="ECO:0000256" key="1">
    <source>
        <dbReference type="ARBA" id="ARBA00010646"/>
    </source>
</evidence>
<organism evidence="3 4">
    <name type="scientific">Qipengyuania algicida</name>
    <dbReference type="NCBI Taxonomy" id="1836209"/>
    <lineage>
        <taxon>Bacteria</taxon>
        <taxon>Pseudomonadati</taxon>
        <taxon>Pseudomonadota</taxon>
        <taxon>Alphaproteobacteria</taxon>
        <taxon>Sphingomonadales</taxon>
        <taxon>Erythrobacteraceae</taxon>
        <taxon>Qipengyuania</taxon>
    </lineage>
</organism>
<evidence type="ECO:0000313" key="3">
    <source>
        <dbReference type="EMBL" id="MXP29675.1"/>
    </source>
</evidence>
<keyword evidence="2" id="KW-1133">Transmembrane helix</keyword>
<comment type="caution">
    <text evidence="3">The sequence shown here is derived from an EMBL/GenBank/DDBJ whole genome shotgun (WGS) entry which is preliminary data.</text>
</comment>
<dbReference type="Proteomes" id="UP000439780">
    <property type="component" value="Unassembled WGS sequence"/>
</dbReference>
<evidence type="ECO:0000256" key="2">
    <source>
        <dbReference type="SAM" id="Phobius"/>
    </source>
</evidence>
<proteinExistence type="inferred from homology"/>
<dbReference type="OrthoDB" id="9798192at2"/>
<keyword evidence="2" id="KW-0812">Transmembrane</keyword>
<sequence>MARRKRKLRTRRKSDWRRKLIIVLVLVALGGALWLWHYARHWRPDETRYPEQGALIGDQDGAVRFDVLKGLGAQFVYLEASQGANGKETRFSENLAAARAAGLQVGAVHVFDACQKAGGQSANFVTEVPRDPKLLPPAVILSGNTDYCPERVSEAAVQSELMTFVNQIEAHSGKPVILAPTRAFEARYHVAARLDRNLWLSRDFFPPTYAGRPWVLWTANGDYQTPAADHPLRWVVVQP</sequence>
<gene>
    <name evidence="3" type="ORF">GRI58_12705</name>
</gene>
<dbReference type="AlphaFoldDB" id="A0A845ALE4"/>
<protein>
    <submittedName>
        <fullName evidence="3">Lysozyme</fullName>
    </submittedName>
</protein>
<dbReference type="PROSITE" id="PS51904">
    <property type="entry name" value="GLYCOSYL_HYDROL_F25_2"/>
    <property type="match status" value="1"/>
</dbReference>